<dbReference type="PROSITE" id="PS00125">
    <property type="entry name" value="SER_THR_PHOSPHATASE"/>
    <property type="match status" value="1"/>
</dbReference>
<evidence type="ECO:0000313" key="21">
    <source>
        <dbReference type="Proteomes" id="UP000033140"/>
    </source>
</evidence>
<keyword evidence="5" id="KW-0808">Transferase</keyword>
<dbReference type="InterPro" id="IPR016135">
    <property type="entry name" value="UBQ-conjugating_enzyme/RWD"/>
</dbReference>
<dbReference type="GO" id="GO:0005634">
    <property type="term" value="C:nucleus"/>
    <property type="evidence" value="ECO:0007669"/>
    <property type="project" value="UniProtKB-SubCell"/>
</dbReference>
<dbReference type="AlphaFoldDB" id="A0A0E9NKS1"/>
<comment type="subcellular location">
    <subcellularLocation>
        <location evidence="3">Nucleus</location>
    </subcellularLocation>
</comment>
<dbReference type="SUPFAM" id="SSF56300">
    <property type="entry name" value="Metallo-dependent phosphatases"/>
    <property type="match status" value="1"/>
</dbReference>
<dbReference type="PROSITE" id="PS00183">
    <property type="entry name" value="UBC_1"/>
    <property type="match status" value="1"/>
</dbReference>
<dbReference type="PANTHER" id="PTHR45668">
    <property type="entry name" value="SERINE/THREONINE-PROTEIN PHOSPHATASE 5-RELATED"/>
    <property type="match status" value="1"/>
</dbReference>
<comment type="cofactor">
    <cofactor evidence="1">
        <name>Mn(2+)</name>
        <dbReference type="ChEBI" id="CHEBI:29035"/>
    </cofactor>
</comment>
<comment type="caution">
    <text evidence="20">The sequence shown here is derived from an EMBL/GenBank/DDBJ whole genome shotgun (WGS) entry which is preliminary data.</text>
</comment>
<feature type="domain" description="UBC core" evidence="19">
    <location>
        <begin position="49"/>
        <end position="210"/>
    </location>
</feature>
<proteinExistence type="inferred from homology"/>
<feature type="repeat" description="TPR" evidence="16">
    <location>
        <begin position="416"/>
        <end position="449"/>
    </location>
</feature>
<dbReference type="InterPro" id="IPR004843">
    <property type="entry name" value="Calcineurin-like_PHP"/>
</dbReference>
<comment type="catalytic activity">
    <reaction evidence="14">
        <text>O-phospho-L-threonyl-[protein] + H2O = L-threonyl-[protein] + phosphate</text>
        <dbReference type="Rhea" id="RHEA:47004"/>
        <dbReference type="Rhea" id="RHEA-COMP:11060"/>
        <dbReference type="Rhea" id="RHEA-COMP:11605"/>
        <dbReference type="ChEBI" id="CHEBI:15377"/>
        <dbReference type="ChEBI" id="CHEBI:30013"/>
        <dbReference type="ChEBI" id="CHEBI:43474"/>
        <dbReference type="ChEBI" id="CHEBI:61977"/>
        <dbReference type="EC" id="3.1.3.16"/>
    </reaction>
    <physiologicalReaction direction="left-to-right" evidence="14">
        <dbReference type="Rhea" id="RHEA:47005"/>
    </physiologicalReaction>
</comment>
<dbReference type="InterPro" id="IPR019734">
    <property type="entry name" value="TPR_rpt"/>
</dbReference>
<evidence type="ECO:0000256" key="11">
    <source>
        <dbReference type="ARBA" id="ARBA00023211"/>
    </source>
</evidence>
<reference evidence="20 21" key="2">
    <citation type="journal article" date="2014" name="J. Gen. Appl. Microbiol.">
        <title>The early diverging ascomycetous budding yeast Saitoella complicata has three histone deacetylases belonging to the Clr6, Hos2, and Rpd3 lineages.</title>
        <authorList>
            <person name="Nishida H."/>
            <person name="Matsumoto T."/>
            <person name="Kondo S."/>
            <person name="Hamamoto M."/>
            <person name="Yoshikawa H."/>
        </authorList>
    </citation>
    <scope>NUCLEOTIDE SEQUENCE [LARGE SCALE GENOMIC DNA]</scope>
    <source>
        <strain evidence="20 21">NRRL Y-17804</strain>
    </source>
</reference>
<dbReference type="SMART" id="SM00028">
    <property type="entry name" value="TPR"/>
    <property type="match status" value="3"/>
</dbReference>
<keyword evidence="8" id="KW-0833">Ubl conjugation pathway</keyword>
<gene>
    <name evidence="20" type="ORF">G7K_4596-t1</name>
</gene>
<evidence type="ECO:0000256" key="9">
    <source>
        <dbReference type="ARBA" id="ARBA00022801"/>
    </source>
</evidence>
<keyword evidence="11" id="KW-0464">Manganese</keyword>
<dbReference type="Pfam" id="PF00179">
    <property type="entry name" value="UQ_con"/>
    <property type="match status" value="1"/>
</dbReference>
<sequence length="885" mass="99938">MSRSTGEFCTWQYRHTAYAPTSTYICPPPPPAIATSLSIPTQCYLKMSSAAPLLTKQFRDLTGKKGLPGVYAELVNDNIFVWQIGIAPTDKDSVYYGGYYKAEIKFPRDYPFMPPSFRFLRPVFHPNIYKDGKLCISILHPPGDDPQSGESAAERWSPAQSVESIILSIMSLLEDPNCSSPANVDAGVLWRKDRDEYRSIVQKQVEETKADIPKDFKMPSTADFVVKKATTPAVELDDEGFWYDSGEEEDFEYEEASDVEMTEAECEDEEDEAEVSDADSGTIAFVSGTVFRHFIGLWSCYRWFSLQQRFQQDWTIFYLGRVSFFCYKCISFAGDASSCARRNPHTERSQKVHELAPRPRLEHTTVQSIAAVYMSDVVSTSSEASQSPISSPTLSVSTVASAVENMNPSQEDIDKAAEFKNGANAHLLKANYDEAINLYTKAIELDATKVVYWANRAQAYIKSEMYGLAVADASKAIAIDPNYAKSYYRRAVAYAAIAKPKDALKDFRMLVKKAPADKDARTKLAECDKLVRKMAFEEAIAVADPPSAFESLELKSMVVEEGYDGVRLGEEMTEEFVQDMVERFKNGKTIPKKYVYQILKAVRDIVYNEPTMVEIDVKEDQVLTVCGDTHGQFFDVLEIFRRNGTPSPQRPYLFNGDFVDRGSWSTEVALMFYAYKWLYPNHIFLNRGNHETDDMNKIYGFEGECKAKYNELTFKLFSESFSALPLACLIGGKYFVLHGGLFSDDTITLDDVRKLNRHARRQPGQEGLMMEMLWTDPQPEPGRGPSKRGVGLQFGPDITKRFCENNGLDAIIRSHEVRMGGYEVEHDGRCVTIFSAPNYCDQQGNLGAWIKIEGKDKDLKMKFETFTAVEHPKLPPMAYANQVMR</sequence>
<evidence type="ECO:0000256" key="15">
    <source>
        <dbReference type="ARBA" id="ARBA00059747"/>
    </source>
</evidence>
<evidence type="ECO:0000256" key="10">
    <source>
        <dbReference type="ARBA" id="ARBA00022803"/>
    </source>
</evidence>
<dbReference type="PANTHER" id="PTHR45668:SF5">
    <property type="entry name" value="SERINE_THREONINE-PROTEIN PHOSPHATASE 5"/>
    <property type="match status" value="1"/>
</dbReference>
<evidence type="ECO:0000256" key="13">
    <source>
        <dbReference type="ARBA" id="ARBA00047986"/>
    </source>
</evidence>
<dbReference type="GO" id="GO:0004722">
    <property type="term" value="F:protein serine/threonine phosphatase activity"/>
    <property type="evidence" value="ECO:0007669"/>
    <property type="project" value="UniProtKB-EC"/>
</dbReference>
<dbReference type="Pfam" id="PF13181">
    <property type="entry name" value="TPR_8"/>
    <property type="match status" value="2"/>
</dbReference>
<dbReference type="SUPFAM" id="SSF48452">
    <property type="entry name" value="TPR-like"/>
    <property type="match status" value="1"/>
</dbReference>
<dbReference type="SUPFAM" id="SSF54495">
    <property type="entry name" value="UBC-like"/>
    <property type="match status" value="1"/>
</dbReference>
<dbReference type="PRINTS" id="PR00114">
    <property type="entry name" value="STPHPHTASE"/>
</dbReference>
<dbReference type="Gene3D" id="1.25.40.10">
    <property type="entry name" value="Tetratricopeptide repeat domain"/>
    <property type="match status" value="1"/>
</dbReference>
<dbReference type="GO" id="GO:0016740">
    <property type="term" value="F:transferase activity"/>
    <property type="evidence" value="ECO:0007669"/>
    <property type="project" value="UniProtKB-KW"/>
</dbReference>
<dbReference type="EMBL" id="BACD03000033">
    <property type="protein sequence ID" value="GAO50472.1"/>
    <property type="molecule type" value="Genomic_DNA"/>
</dbReference>
<evidence type="ECO:0000256" key="7">
    <source>
        <dbReference type="ARBA" id="ARBA00022737"/>
    </source>
</evidence>
<evidence type="ECO:0000256" key="3">
    <source>
        <dbReference type="ARBA" id="ARBA00004123"/>
    </source>
</evidence>
<comment type="similarity">
    <text evidence="4">Belongs to the PPP phosphatase family. PP-5 (PP-T) subfamily.</text>
</comment>
<comment type="cofactor">
    <cofactor evidence="2">
        <name>Mg(2+)</name>
        <dbReference type="ChEBI" id="CHEBI:18420"/>
    </cofactor>
</comment>
<evidence type="ECO:0000256" key="12">
    <source>
        <dbReference type="ARBA" id="ARBA00023242"/>
    </source>
</evidence>
<evidence type="ECO:0000256" key="1">
    <source>
        <dbReference type="ARBA" id="ARBA00001936"/>
    </source>
</evidence>
<dbReference type="SMART" id="SM00156">
    <property type="entry name" value="PP2Ac"/>
    <property type="match status" value="1"/>
</dbReference>
<evidence type="ECO:0000256" key="14">
    <source>
        <dbReference type="ARBA" id="ARBA00048832"/>
    </source>
</evidence>
<comment type="function">
    <text evidence="15">Protein phosphatase that specifically binds to and dephosphorylates the molecular chaperone Hsp90. Dephosphorylation positively regulates the Hsp90 chaperone machinery.</text>
</comment>
<keyword evidence="21" id="KW-1185">Reference proteome</keyword>
<dbReference type="InterPro" id="IPR006186">
    <property type="entry name" value="Ser/Thr-sp_prot-phosphatase"/>
</dbReference>
<dbReference type="InterPro" id="IPR013235">
    <property type="entry name" value="PPP_dom"/>
</dbReference>
<dbReference type="Proteomes" id="UP000033140">
    <property type="component" value="Unassembled WGS sequence"/>
</dbReference>
<keyword evidence="12" id="KW-0539">Nucleus</keyword>
<dbReference type="GO" id="GO:0046872">
    <property type="term" value="F:metal ion binding"/>
    <property type="evidence" value="ECO:0007669"/>
    <property type="project" value="UniProtKB-KW"/>
</dbReference>
<dbReference type="InterPro" id="IPR000608">
    <property type="entry name" value="UBC"/>
</dbReference>
<evidence type="ECO:0000256" key="17">
    <source>
        <dbReference type="PROSITE-ProRule" id="PRU10133"/>
    </source>
</evidence>
<name>A0A0E9NKS1_SAICN</name>
<dbReference type="STRING" id="698492.A0A0E9NKS1"/>
<evidence type="ECO:0000256" key="4">
    <source>
        <dbReference type="ARBA" id="ARBA00008786"/>
    </source>
</evidence>
<keyword evidence="9 18" id="KW-0378">Hydrolase</keyword>
<dbReference type="FunFam" id="3.10.110.10:FF:000051">
    <property type="entry name" value="ubiquitin-conjugating enzyme E2 R2-like"/>
    <property type="match status" value="1"/>
</dbReference>
<dbReference type="Pfam" id="PF08321">
    <property type="entry name" value="PPP5"/>
    <property type="match status" value="1"/>
</dbReference>
<keyword evidence="6" id="KW-0479">Metal-binding</keyword>
<dbReference type="Gene3D" id="3.60.21.10">
    <property type="match status" value="1"/>
</dbReference>
<dbReference type="CDD" id="cd23811">
    <property type="entry name" value="UBCc_ScCDC34-like"/>
    <property type="match status" value="1"/>
</dbReference>
<keyword evidence="10 16" id="KW-0802">TPR repeat</keyword>
<feature type="active site" description="Glycyl thioester intermediate" evidence="17">
    <location>
        <position position="135"/>
    </location>
</feature>
<accession>A0A0E9NKS1</accession>
<evidence type="ECO:0000256" key="8">
    <source>
        <dbReference type="ARBA" id="ARBA00022786"/>
    </source>
</evidence>
<dbReference type="InterPro" id="IPR023313">
    <property type="entry name" value="UBQ-conjugating_AS"/>
</dbReference>
<dbReference type="InterPro" id="IPR051134">
    <property type="entry name" value="PPP_phosphatase"/>
</dbReference>
<reference evidence="20 21" key="3">
    <citation type="journal article" date="2015" name="Genome Announc.">
        <title>Draft Genome Sequence of the Archiascomycetous Yeast Saitoella complicata.</title>
        <authorList>
            <person name="Yamauchi K."/>
            <person name="Kondo S."/>
            <person name="Hamamoto M."/>
            <person name="Takahashi Y."/>
            <person name="Ogura Y."/>
            <person name="Hayashi T."/>
            <person name="Nishida H."/>
        </authorList>
    </citation>
    <scope>NUCLEOTIDE SEQUENCE [LARGE SCALE GENOMIC DNA]</scope>
    <source>
        <strain evidence="20 21">NRRL Y-17804</strain>
    </source>
</reference>
<evidence type="ECO:0000256" key="2">
    <source>
        <dbReference type="ARBA" id="ARBA00001946"/>
    </source>
</evidence>
<evidence type="ECO:0000313" key="20">
    <source>
        <dbReference type="EMBL" id="GAO50472.1"/>
    </source>
</evidence>
<dbReference type="SMART" id="SM00212">
    <property type="entry name" value="UBCc"/>
    <property type="match status" value="1"/>
</dbReference>
<dbReference type="EC" id="3.1.3.16" evidence="18"/>
<evidence type="ECO:0000256" key="6">
    <source>
        <dbReference type="ARBA" id="ARBA00022723"/>
    </source>
</evidence>
<keyword evidence="7" id="KW-0677">Repeat</keyword>
<dbReference type="InterPro" id="IPR029052">
    <property type="entry name" value="Metallo-depent_PP-like"/>
</dbReference>
<comment type="catalytic activity">
    <reaction evidence="13">
        <text>O-phospho-L-seryl-[protein] + H2O = L-seryl-[protein] + phosphate</text>
        <dbReference type="Rhea" id="RHEA:20629"/>
        <dbReference type="Rhea" id="RHEA-COMP:9863"/>
        <dbReference type="Rhea" id="RHEA-COMP:11604"/>
        <dbReference type="ChEBI" id="CHEBI:15377"/>
        <dbReference type="ChEBI" id="CHEBI:29999"/>
        <dbReference type="ChEBI" id="CHEBI:43474"/>
        <dbReference type="ChEBI" id="CHEBI:83421"/>
        <dbReference type="EC" id="3.1.3.16"/>
    </reaction>
    <physiologicalReaction direction="left-to-right" evidence="13">
        <dbReference type="Rhea" id="RHEA:20630"/>
    </physiologicalReaction>
</comment>
<dbReference type="PROSITE" id="PS50127">
    <property type="entry name" value="UBC_2"/>
    <property type="match status" value="1"/>
</dbReference>
<dbReference type="CDD" id="cd07417">
    <property type="entry name" value="MPP_PP5_C"/>
    <property type="match status" value="1"/>
</dbReference>
<dbReference type="InterPro" id="IPR041753">
    <property type="entry name" value="PP5_C"/>
</dbReference>
<dbReference type="Pfam" id="PF00149">
    <property type="entry name" value="Metallophos"/>
    <property type="match status" value="1"/>
</dbReference>
<organism evidence="20 21">
    <name type="scientific">Saitoella complicata (strain BCRC 22490 / CBS 7301 / JCM 7358 / NBRC 10748 / NRRL Y-17804)</name>
    <dbReference type="NCBI Taxonomy" id="698492"/>
    <lineage>
        <taxon>Eukaryota</taxon>
        <taxon>Fungi</taxon>
        <taxon>Dikarya</taxon>
        <taxon>Ascomycota</taxon>
        <taxon>Taphrinomycotina</taxon>
        <taxon>Taphrinomycotina incertae sedis</taxon>
        <taxon>Saitoella</taxon>
    </lineage>
</organism>
<dbReference type="InterPro" id="IPR011990">
    <property type="entry name" value="TPR-like_helical_dom_sf"/>
</dbReference>
<evidence type="ECO:0000259" key="19">
    <source>
        <dbReference type="PROSITE" id="PS50127"/>
    </source>
</evidence>
<evidence type="ECO:0000256" key="16">
    <source>
        <dbReference type="PROSITE-ProRule" id="PRU00339"/>
    </source>
</evidence>
<dbReference type="Gene3D" id="3.10.110.10">
    <property type="entry name" value="Ubiquitin Conjugating Enzyme"/>
    <property type="match status" value="1"/>
</dbReference>
<protein>
    <recommendedName>
        <fullName evidence="18">Serine/threonine-protein phosphatase</fullName>
        <ecNumber evidence="18">3.1.3.16</ecNumber>
    </recommendedName>
</protein>
<evidence type="ECO:0000256" key="18">
    <source>
        <dbReference type="RuleBase" id="RU004273"/>
    </source>
</evidence>
<dbReference type="PROSITE" id="PS50005">
    <property type="entry name" value="TPR"/>
    <property type="match status" value="1"/>
</dbReference>
<dbReference type="FunFam" id="3.60.21.10:FF:000039">
    <property type="entry name" value="Serine/threonine-protein phosphatase"/>
    <property type="match status" value="1"/>
</dbReference>
<reference evidence="20 21" key="1">
    <citation type="journal article" date="2011" name="J. Gen. Appl. Microbiol.">
        <title>Draft genome sequencing of the enigmatic yeast Saitoella complicata.</title>
        <authorList>
            <person name="Nishida H."/>
            <person name="Hamamoto M."/>
            <person name="Sugiyama J."/>
        </authorList>
    </citation>
    <scope>NUCLEOTIDE SEQUENCE [LARGE SCALE GENOMIC DNA]</scope>
    <source>
        <strain evidence="20 21">NRRL Y-17804</strain>
    </source>
</reference>
<evidence type="ECO:0000256" key="5">
    <source>
        <dbReference type="ARBA" id="ARBA00022679"/>
    </source>
</evidence>